<sequence length="63" mass="7363">EEVMDMESPVLVPRVFQIEYGWESSWTDICSRGGKEEAFFNVEKESSLEQVPVFVRVNRCAEY</sequence>
<gene>
    <name evidence="1" type="ORF">PIB30_115530</name>
</gene>
<keyword evidence="2" id="KW-1185">Reference proteome</keyword>
<proteinExistence type="predicted"/>
<dbReference type="EMBL" id="JASCZI010254463">
    <property type="protein sequence ID" value="MED6215614.1"/>
    <property type="molecule type" value="Genomic_DNA"/>
</dbReference>
<dbReference type="Proteomes" id="UP001341840">
    <property type="component" value="Unassembled WGS sequence"/>
</dbReference>
<feature type="non-terminal residue" evidence="1">
    <location>
        <position position="1"/>
    </location>
</feature>
<accession>A0ABU6YZE7</accession>
<protein>
    <submittedName>
        <fullName evidence="1">Uncharacterized protein</fullName>
    </submittedName>
</protein>
<comment type="caution">
    <text evidence="1">The sequence shown here is derived from an EMBL/GenBank/DDBJ whole genome shotgun (WGS) entry which is preliminary data.</text>
</comment>
<organism evidence="1 2">
    <name type="scientific">Stylosanthes scabra</name>
    <dbReference type="NCBI Taxonomy" id="79078"/>
    <lineage>
        <taxon>Eukaryota</taxon>
        <taxon>Viridiplantae</taxon>
        <taxon>Streptophyta</taxon>
        <taxon>Embryophyta</taxon>
        <taxon>Tracheophyta</taxon>
        <taxon>Spermatophyta</taxon>
        <taxon>Magnoliopsida</taxon>
        <taxon>eudicotyledons</taxon>
        <taxon>Gunneridae</taxon>
        <taxon>Pentapetalae</taxon>
        <taxon>rosids</taxon>
        <taxon>fabids</taxon>
        <taxon>Fabales</taxon>
        <taxon>Fabaceae</taxon>
        <taxon>Papilionoideae</taxon>
        <taxon>50 kb inversion clade</taxon>
        <taxon>dalbergioids sensu lato</taxon>
        <taxon>Dalbergieae</taxon>
        <taxon>Pterocarpus clade</taxon>
        <taxon>Stylosanthes</taxon>
    </lineage>
</organism>
<evidence type="ECO:0000313" key="2">
    <source>
        <dbReference type="Proteomes" id="UP001341840"/>
    </source>
</evidence>
<reference evidence="1 2" key="1">
    <citation type="journal article" date="2023" name="Plants (Basel)">
        <title>Bridging the Gap: Combining Genomics and Transcriptomics Approaches to Understand Stylosanthes scabra, an Orphan Legume from the Brazilian Caatinga.</title>
        <authorList>
            <person name="Ferreira-Neto J.R.C."/>
            <person name="da Silva M.D."/>
            <person name="Binneck E."/>
            <person name="de Melo N.F."/>
            <person name="da Silva R.H."/>
            <person name="de Melo A.L.T.M."/>
            <person name="Pandolfi V."/>
            <person name="Bustamante F.O."/>
            <person name="Brasileiro-Vidal A.C."/>
            <person name="Benko-Iseppon A.M."/>
        </authorList>
    </citation>
    <scope>NUCLEOTIDE SEQUENCE [LARGE SCALE GENOMIC DNA]</scope>
    <source>
        <tissue evidence="1">Leaves</tissue>
    </source>
</reference>
<evidence type="ECO:0000313" key="1">
    <source>
        <dbReference type="EMBL" id="MED6215614.1"/>
    </source>
</evidence>
<name>A0ABU6YZE7_9FABA</name>